<protein>
    <submittedName>
        <fullName evidence="1">Uncharacterized protein</fullName>
    </submittedName>
</protein>
<dbReference type="AlphaFoldDB" id="A0A0E9PE25"/>
<organism evidence="1">
    <name type="scientific">Anguilla anguilla</name>
    <name type="common">European freshwater eel</name>
    <name type="synonym">Muraena anguilla</name>
    <dbReference type="NCBI Taxonomy" id="7936"/>
    <lineage>
        <taxon>Eukaryota</taxon>
        <taxon>Metazoa</taxon>
        <taxon>Chordata</taxon>
        <taxon>Craniata</taxon>
        <taxon>Vertebrata</taxon>
        <taxon>Euteleostomi</taxon>
        <taxon>Actinopterygii</taxon>
        <taxon>Neopterygii</taxon>
        <taxon>Teleostei</taxon>
        <taxon>Anguilliformes</taxon>
        <taxon>Anguillidae</taxon>
        <taxon>Anguilla</taxon>
    </lineage>
</organism>
<name>A0A0E9PE25_ANGAN</name>
<accession>A0A0E9PE25</accession>
<sequence length="24" mass="2694">MSASDPLLPKHTFQNYTALLECTL</sequence>
<dbReference type="EMBL" id="GBXM01106040">
    <property type="protein sequence ID" value="JAH02537.1"/>
    <property type="molecule type" value="Transcribed_RNA"/>
</dbReference>
<evidence type="ECO:0000313" key="1">
    <source>
        <dbReference type="EMBL" id="JAH02537.1"/>
    </source>
</evidence>
<reference evidence="1" key="2">
    <citation type="journal article" date="2015" name="Fish Shellfish Immunol.">
        <title>Early steps in the European eel (Anguilla anguilla)-Vibrio vulnificus interaction in the gills: Role of the RtxA13 toxin.</title>
        <authorList>
            <person name="Callol A."/>
            <person name="Pajuelo D."/>
            <person name="Ebbesson L."/>
            <person name="Teles M."/>
            <person name="MacKenzie S."/>
            <person name="Amaro C."/>
        </authorList>
    </citation>
    <scope>NUCLEOTIDE SEQUENCE</scope>
</reference>
<proteinExistence type="predicted"/>
<reference evidence="1" key="1">
    <citation type="submission" date="2014-11" db="EMBL/GenBank/DDBJ databases">
        <authorList>
            <person name="Amaro Gonzalez C."/>
        </authorList>
    </citation>
    <scope>NUCLEOTIDE SEQUENCE</scope>
</reference>